<feature type="region of interest" description="Disordered" evidence="3">
    <location>
        <begin position="2440"/>
        <end position="3008"/>
    </location>
</feature>
<feature type="compositionally biased region" description="Acidic residues" evidence="3">
    <location>
        <begin position="2598"/>
        <end position="2609"/>
    </location>
</feature>
<feature type="compositionally biased region" description="Basic and acidic residues" evidence="3">
    <location>
        <begin position="2659"/>
        <end position="2670"/>
    </location>
</feature>
<evidence type="ECO:0000313" key="6">
    <source>
        <dbReference type="RefSeq" id="XP_022106837.1"/>
    </source>
</evidence>
<dbReference type="GO" id="GO:0005634">
    <property type="term" value="C:nucleus"/>
    <property type="evidence" value="ECO:0007669"/>
    <property type="project" value="TreeGrafter"/>
</dbReference>
<evidence type="ECO:0000256" key="2">
    <source>
        <dbReference type="ARBA" id="ARBA00022840"/>
    </source>
</evidence>
<dbReference type="GO" id="GO:0000055">
    <property type="term" value="P:ribosomal large subunit export from nucleus"/>
    <property type="evidence" value="ECO:0007669"/>
    <property type="project" value="TreeGrafter"/>
</dbReference>
<feature type="compositionally biased region" description="Acidic residues" evidence="3">
    <location>
        <begin position="2641"/>
        <end position="2652"/>
    </location>
</feature>
<feature type="compositionally biased region" description="Polar residues" evidence="3">
    <location>
        <begin position="2829"/>
        <end position="2842"/>
    </location>
</feature>
<dbReference type="OMA" id="MERCRGY"/>
<evidence type="ECO:0000256" key="1">
    <source>
        <dbReference type="ARBA" id="ARBA00022741"/>
    </source>
</evidence>
<feature type="compositionally biased region" description="Basic and acidic residues" evidence="3">
    <location>
        <begin position="2798"/>
        <end position="2811"/>
    </location>
</feature>
<organism evidence="5 6">
    <name type="scientific">Acanthaster planci</name>
    <name type="common">Crown-of-thorns starfish</name>
    <dbReference type="NCBI Taxonomy" id="133434"/>
    <lineage>
        <taxon>Eukaryota</taxon>
        <taxon>Metazoa</taxon>
        <taxon>Echinodermata</taxon>
        <taxon>Eleutherozoa</taxon>
        <taxon>Asterozoa</taxon>
        <taxon>Asteroidea</taxon>
        <taxon>Valvatacea</taxon>
        <taxon>Valvatida</taxon>
        <taxon>Acanthasteridae</taxon>
        <taxon>Acanthaster</taxon>
    </lineage>
</organism>
<dbReference type="InterPro" id="IPR036465">
    <property type="entry name" value="vWFA_dom_sf"/>
</dbReference>
<feature type="compositionally biased region" description="Acidic residues" evidence="3">
    <location>
        <begin position="1358"/>
        <end position="1369"/>
    </location>
</feature>
<name>A0A8B7ZP51_ACAPL</name>
<dbReference type="SUPFAM" id="SSF53300">
    <property type="entry name" value="vWA-like"/>
    <property type="match status" value="1"/>
</dbReference>
<feature type="compositionally biased region" description="Acidic residues" evidence="3">
    <location>
        <begin position="2704"/>
        <end position="2735"/>
    </location>
</feature>
<evidence type="ECO:0000313" key="5">
    <source>
        <dbReference type="Proteomes" id="UP000694845"/>
    </source>
</evidence>
<protein>
    <submittedName>
        <fullName evidence="6">Midasin-like isoform X1</fullName>
    </submittedName>
</protein>
<sequence length="3357" mass="373861">MRNRGVEVYIVGENEGGAYDRVDLLALLNGIGLSGNQTTRTLLELHEDIKHSMPGSDVSSLPSILLAASVTVQLLERGRDVNSALKEACADVFVQGQLSKVNKQKVQEMVDKHLNGLVTNCKQLVPDDTEAEDDVSLEGIFHPCTLPSVDELSRNALWATIRRDAALLVCLLNGAKQCVEPQCFVPLLPLVTRLLMEQATPADWQLRGDWLKKVWTELLPEDRATSELIKGDRAEFVQCMPEIVAEALQVVFHHPLQEKLSKMLDKLKLSEGDKILQHYPLDLNLAPQLLAHLAKLSQDRAPDRMAIDDDMNGEETDVDSSVLDEVTTIARRLYLLFRTTATSHVEYSKLRQAVDVRHTANTAIQLSYALHQGLMGIDDLPHPLLAHLYPFFKSLDAFVTDAISTEKCSISEDTVYEVLLALKWRDRCWQVCDRPIKGLDSFHLGQFAQHWGWLSKKLLSVVPCLLLNSDSVLPQALQMVSQRISDHLAALPMTLPASEHQRALQRRLGRPPPYKTGSSAQTAQQLQRLSQAMDVVGSIARVDAGRLGNRKRRRLARGVTFAVRDGGFACRKLMELLSAVAQLNSQAATCVDDDLLDAIQGLEASLASHGLYHQDGGQHVPMDADGDGNQSEDGRAKAHVAIHVGLWPLREQVALYREQVVGCNFLARKIRGEECTVSAFLEQLRSLLDYTVSHTPASPPCVLPYASLLQSGLDHTPSGSEVTMAFMSRLWRNAATCQVPLWLSWRQYLADAGNISEGEIVSLEGMQHGPANLHMPLRTHCVTHLLYPLSQRPRPSAKGDREVKRVTGSRVSTDVPLGQYLEKVDQLRALAELLWSNASTMSSNRLCFKSSSVNYLLLSLGQLLQTLESLIRPPDLDSWHAALEEVASMATAGLIDKSSLASAVQDLQQVLSQNTLDSLSEGTPEDVAGQMPMVGPAVKACLDCLSDLSSFAELGDESMDIGIPDWASGEESQAGSGDGDHLVQLMVLGKGWVHLGLLEVHLLAPRGPVDPAQKAALKLQYIRDEMTDITNELKVRSLSSQLLTGRKLEDMPLSLLPERVRLAQRRLALLEDRAPELAKQTAFRPEPPEFDAMLQDVTHYLTSIGSRSTVEGLLHKLTSAFDSLSTGKAGDAQACSVQKVLNEEKAWQKSQRQFLHRIQEGYPLYPDQWVGLVATVMQMQYGMRLAGHALLSLVERGTFSVDCGSVEAGLCSLAQFPVPLIAENQLASSDVLQLVKNLSAYSAVESEQSGYNKTKMSLLQLSLVRARHQALLAGFLEPKTLQGILSILDHIVVAWRQAEDAARRREAEEASLYKYKTKTHGDGLTDEEREDRDFRQSFPSFEKDFADLTKEPTLESQPDSDEPASGEESDAVAVPIHDTQMRQVCAVHRELFTKLVRAGWIRSCRPTLNASDALYHQALKDGYAVMVRLGGRALPFLDPSLDNKLLGAHLLMVRYLHSALSPADRAGTEEHPQPYDIYHDGNIEEAIQCRPLLERFCGRILELLEQWPEHPTLKQLTLLIDRILEFPVTSPLMKFVTGLELLLEKAQEWEGNASRAVSVREHLEQITDLVIQWRKLELRCWSACLDTVAYRMEQGANKWWFHIYQLLQSHLGLDITKATDDQDCHPSGGETSAAMGSEGDDGKSQTTESLVAALEQFLEGSNLGEFAGRLQMLLSFHCQVAMQPRSQKQMELVSILWNLYCYYKQFLAAVEAEIKTRRAPIEKELKGFVKIARWNDINFWAVKQAVEKSHKTLHKFSKKFEAELKEPARGTFIDTKVAEKEEIFTDGNAGTRLSDFDEFLTPDEYKSYIEIIPPAATSLITDKSLHARLSSLLPRMTKLCLTVFKKCPYPALTVAVDEFTGEIVSGVKELQSLDVSKEADKEKQKTQVHRIQQRKRKALADLFRYLTTIGLSYKKGLTLARPANQNKAMLLPPVDLTVALETEDAMMSFGHSETVSFWAGCQHHFVKSIARRAALEAALAAPSKELGIGNIERCKGFTEHLSLLATTQRQDIVGLAEGLVQMRSVLNQLRQLKVPADHRGNDPVLPHQESTAAWVATSKELVDLSRETARQYLLLLDCCPQKLEGAPAATPLPREWLAAMDTARKGDELWVATRDKLQECQSILEMANQTVEPRASQLVQDHDISLLFWSDLQLIDDTFEKLEMVSDAFADLEQLFTLPRGGERSYLATMLTETRQRLLQTALQYARWKRWLVCVGEGGEEEPGDEDEMETAEKGPLLTDFANRTESVLASVLLAVQGIVKSHRRTQAGSQPPLEETLSAERETTEEEEEDFDLQEGHLVKHLSTALGQDAVTLDVGRVSKVMGSLLLDLREMRDDCHSTRGIWEFNACTALTLRLVPVLHQYLGLVAFTLNQTVACHRTTCKLLSVLLGIFSELAAKGFCLPAEYSDEVGGEGATQFQDIEGGGIGEGEGMKDVSDQIENEEQVQDTKKPGEKQDEQDFSNQPDVKDEEQGIEMSEDFQGKLHDAEAKDVENSDEDDGDDEHEMDKQMGEVDQPGADTLDERMWGDKEDDEDEEGKDGKKKEEFGEGKGEEKQTDLVAKDDNKGAADDKGDNEKQGKEGEDEMGENNENQKPNNLEPQDEGEFNDDEVDPRKANEPPEAPVPEDLDIPNDLNLDGGKMDDENEEGATENQDEANPFDIETKLPDQKDSGMDQDAVDEKEDGEEREEGNQDEGDQPSEPRMEEGGEGAEDESGGEEDAGRDDREDGDGEDADEADGDQKGGVGLEPQEDDDEPIPEDSSADYQPDRAHLPQAMPEPAENYGRSQEKTETVQEQVAQEEAGKSEEEKNRGKENVGSAESSLKEGHEGAVPSQTLPRQNQSEQRQSYKRRPGHSDAERSLGSVEEKAYKRLRTMDAPEKKTEGAEEENQSSEPSDQDQTWDLYEHIKDASSHYDTQMMDVASEDQLMQEQATPNQEEEDTAAMETDEEIKPLDDEKEEKDNPERMDKLPGTKIKSGERQTADDETSEPNSDVPEGDVADDGTATRVRDPMDTGEIHASTIHTTLDLISQDAAQLHVMTTDEYEALRQEMEQKLSLLSQKQGTADEEREAQETWHRYESLTSGLARDLCEQLRLVLEPTRASKLRGDFRTGKRINMRKVIPYIASGFRKDKIWLRRTKPSKRQYQILLAVDDSSSMADNRSKQLAFESLAVISNALTWLEAGELAVCSFGESVQLLHPFHEQFTDQSGAKILRQFTFSQNKTKVAQLLTSATASMIAARSRLQMGSSHLETSQLLLIVSDGRGLFLEGVEAVKAAVRRARDANIFLVFVALDNPENKDSILDIKVPIFGGPGQLPQINSYMEHFPFPFYIILKDINAMPEVLSDALRQWFELVTAGDIHY</sequence>
<evidence type="ECO:0000256" key="3">
    <source>
        <dbReference type="SAM" id="MobiDB-lite"/>
    </source>
</evidence>
<dbReference type="KEGG" id="aplc:110987966"/>
<dbReference type="FunFam" id="3.40.50.410:FF:000028">
    <property type="entry name" value="Midasin"/>
    <property type="match status" value="1"/>
</dbReference>
<feature type="compositionally biased region" description="Polar residues" evidence="3">
    <location>
        <begin position="2923"/>
        <end position="2932"/>
    </location>
</feature>
<feature type="compositionally biased region" description="Basic and acidic residues" evidence="3">
    <location>
        <begin position="2850"/>
        <end position="2881"/>
    </location>
</feature>
<dbReference type="Proteomes" id="UP000694845">
    <property type="component" value="Unplaced"/>
</dbReference>
<feature type="compositionally biased region" description="Acidic residues" evidence="3">
    <location>
        <begin position="2933"/>
        <end position="2945"/>
    </location>
</feature>
<dbReference type="PANTHER" id="PTHR48103:SF2">
    <property type="entry name" value="MIDASIN"/>
    <property type="match status" value="1"/>
</dbReference>
<feature type="compositionally biased region" description="Acidic residues" evidence="3">
    <location>
        <begin position="2746"/>
        <end position="2759"/>
    </location>
</feature>
<dbReference type="Gene3D" id="3.40.50.410">
    <property type="entry name" value="von Willebrand factor, type A domain"/>
    <property type="match status" value="1"/>
</dbReference>
<feature type="compositionally biased region" description="Basic and acidic residues" evidence="3">
    <location>
        <begin position="2900"/>
        <end position="2909"/>
    </location>
</feature>
<feature type="compositionally biased region" description="Basic and acidic residues" evidence="3">
    <location>
        <begin position="2479"/>
        <end position="2492"/>
    </location>
</feature>
<dbReference type="PROSITE" id="PS50234">
    <property type="entry name" value="VWFA"/>
    <property type="match status" value="1"/>
</dbReference>
<accession>A0A8B7ZP51</accession>
<dbReference type="PANTHER" id="PTHR48103">
    <property type="entry name" value="MIDASIN-RELATED"/>
    <property type="match status" value="1"/>
</dbReference>
<gene>
    <name evidence="6" type="primary">LOC110987966</name>
</gene>
<feature type="region of interest" description="Disordered" evidence="3">
    <location>
        <begin position="1349"/>
        <end position="1369"/>
    </location>
</feature>
<feature type="compositionally biased region" description="Acidic residues" evidence="3">
    <location>
        <begin position="2493"/>
        <end position="2503"/>
    </location>
</feature>
<keyword evidence="1" id="KW-0547">Nucleotide-binding</keyword>
<feature type="compositionally biased region" description="Basic and acidic residues" evidence="3">
    <location>
        <begin position="2537"/>
        <end position="2579"/>
    </location>
</feature>
<dbReference type="GO" id="GO:0000027">
    <property type="term" value="P:ribosomal large subunit assembly"/>
    <property type="evidence" value="ECO:0007669"/>
    <property type="project" value="TreeGrafter"/>
</dbReference>
<feature type="compositionally biased region" description="Acidic residues" evidence="3">
    <location>
        <begin position="2674"/>
        <end position="2695"/>
    </location>
</feature>
<feature type="region of interest" description="Disordered" evidence="3">
    <location>
        <begin position="1621"/>
        <end position="1645"/>
    </location>
</feature>
<dbReference type="RefSeq" id="XP_022106837.1">
    <property type="nucleotide sequence ID" value="XM_022251145.1"/>
</dbReference>
<proteinExistence type="predicted"/>
<keyword evidence="2" id="KW-0067">ATP-binding</keyword>
<feature type="domain" description="VWFA" evidence="4">
    <location>
        <begin position="3142"/>
        <end position="3343"/>
    </location>
</feature>
<dbReference type="GeneID" id="110987966"/>
<reference evidence="6" key="1">
    <citation type="submission" date="2025-08" db="UniProtKB">
        <authorList>
            <consortium name="RefSeq"/>
        </authorList>
    </citation>
    <scope>IDENTIFICATION</scope>
</reference>
<evidence type="ECO:0000259" key="4">
    <source>
        <dbReference type="PROSITE" id="PS50234"/>
    </source>
</evidence>
<feature type="region of interest" description="Disordered" evidence="3">
    <location>
        <begin position="2264"/>
        <end position="2288"/>
    </location>
</feature>
<feature type="compositionally biased region" description="Polar residues" evidence="3">
    <location>
        <begin position="2888"/>
        <end position="2897"/>
    </location>
</feature>
<feature type="compositionally biased region" description="Basic and acidic residues" evidence="3">
    <location>
        <begin position="2446"/>
        <end position="2457"/>
    </location>
</feature>
<dbReference type="OrthoDB" id="422220at2759"/>
<dbReference type="InterPro" id="IPR002035">
    <property type="entry name" value="VWF_A"/>
</dbReference>
<dbReference type="GO" id="GO:0030687">
    <property type="term" value="C:preribosome, large subunit precursor"/>
    <property type="evidence" value="ECO:0007669"/>
    <property type="project" value="TreeGrafter"/>
</dbReference>
<feature type="compositionally biased region" description="Basic and acidic residues" evidence="3">
    <location>
        <begin position="2946"/>
        <end position="2979"/>
    </location>
</feature>
<keyword evidence="5" id="KW-1185">Reference proteome</keyword>
<dbReference type="CDD" id="cd01460">
    <property type="entry name" value="vWA_midasin"/>
    <property type="match status" value="1"/>
</dbReference>
<dbReference type="GO" id="GO:0005524">
    <property type="term" value="F:ATP binding"/>
    <property type="evidence" value="ECO:0007669"/>
    <property type="project" value="UniProtKB-KW"/>
</dbReference>